<protein>
    <submittedName>
        <fullName evidence="1">Glycosyltransferase involved in cell wall bisynthesis</fullName>
    </submittedName>
</protein>
<dbReference type="Gene3D" id="3.40.50.2000">
    <property type="entry name" value="Glycogen Phosphorylase B"/>
    <property type="match status" value="1"/>
</dbReference>
<name>A0A1I4Z7E8_9FLAO</name>
<accession>A0A1I4Z7E8</accession>
<gene>
    <name evidence="1" type="ORF">SAMN05660413_01164</name>
</gene>
<dbReference type="Proteomes" id="UP000199153">
    <property type="component" value="Unassembled WGS sequence"/>
</dbReference>
<keyword evidence="2" id="KW-1185">Reference proteome</keyword>
<dbReference type="EMBL" id="FOVL01000005">
    <property type="protein sequence ID" value="SFN46205.1"/>
    <property type="molecule type" value="Genomic_DNA"/>
</dbReference>
<dbReference type="GO" id="GO:0016740">
    <property type="term" value="F:transferase activity"/>
    <property type="evidence" value="ECO:0007669"/>
    <property type="project" value="UniProtKB-KW"/>
</dbReference>
<dbReference type="STRING" id="287099.SAMN05660413_01164"/>
<keyword evidence="1" id="KW-0808">Transferase</keyword>
<organism evidence="1 2">
    <name type="scientific">Salegentibacter flavus</name>
    <dbReference type="NCBI Taxonomy" id="287099"/>
    <lineage>
        <taxon>Bacteria</taxon>
        <taxon>Pseudomonadati</taxon>
        <taxon>Bacteroidota</taxon>
        <taxon>Flavobacteriia</taxon>
        <taxon>Flavobacteriales</taxon>
        <taxon>Flavobacteriaceae</taxon>
        <taxon>Salegentibacter</taxon>
    </lineage>
</organism>
<proteinExistence type="predicted"/>
<evidence type="ECO:0000313" key="2">
    <source>
        <dbReference type="Proteomes" id="UP000199153"/>
    </source>
</evidence>
<dbReference type="AlphaFoldDB" id="A0A1I4Z7E8"/>
<dbReference type="OrthoDB" id="9807209at2"/>
<dbReference type="SUPFAM" id="SSF53756">
    <property type="entry name" value="UDP-Glycosyltransferase/glycogen phosphorylase"/>
    <property type="match status" value="1"/>
</dbReference>
<dbReference type="Pfam" id="PF13692">
    <property type="entry name" value="Glyco_trans_1_4"/>
    <property type="match status" value="1"/>
</dbReference>
<evidence type="ECO:0000313" key="1">
    <source>
        <dbReference type="EMBL" id="SFN46205.1"/>
    </source>
</evidence>
<reference evidence="1 2" key="1">
    <citation type="submission" date="2016-10" db="EMBL/GenBank/DDBJ databases">
        <authorList>
            <person name="de Groot N.N."/>
        </authorList>
    </citation>
    <scope>NUCLEOTIDE SEQUENCE [LARGE SCALE GENOMIC DNA]</scope>
    <source>
        <strain evidence="1 2">DSM 17794</strain>
    </source>
</reference>
<sequence>MKKLLIIGYVWPEPASSAAGTRMMQLIDFFLKENYQVHFSTTATRTAYAPALENLGIITKVIELNSPSFDSYIEDLQPDIVLFDRFMMEEQFSWRVDKFCPAALKILDTEDLHFIRKARHTAYKENKNPKELYLSSEITKREIASIYRSDLSLIISEVEMQLLSGEFNIPESLLFYLPFMMKEITSEEIDTLSGFNDRKDFISIGNFLHDPNRNAVFILKEKIWPVIRKQLPQANLHIYGAYPSEKIFKLNDPKTGFLVHGRADNAEEEMKKARICLAPLQFGAGLKGKLIQAMQCGTPAVTSEVGAEGIPGDLPWNGFIENDPEKFPAAAVKLYQDESEWKTAQICGFQIINSRFSEEIFQKEFQRKLQLIDRLHEHREKNFIGAMLRHHLHRSTYFMSRFIEEKNKTAG</sequence>
<dbReference type="RefSeq" id="WP_093407040.1">
    <property type="nucleotide sequence ID" value="NZ_FOVL01000005.1"/>
</dbReference>